<dbReference type="EMBL" id="JBHTJS010000049">
    <property type="protein sequence ID" value="MFD1009059.1"/>
    <property type="molecule type" value="Genomic_DNA"/>
</dbReference>
<comment type="caution">
    <text evidence="5">The sequence shown here is derived from an EMBL/GenBank/DDBJ whole genome shotgun (WGS) entry which is preliminary data.</text>
</comment>
<evidence type="ECO:0000256" key="1">
    <source>
        <dbReference type="ARBA" id="ARBA00010923"/>
    </source>
</evidence>
<dbReference type="Gene3D" id="3.90.220.20">
    <property type="entry name" value="DNA methylase specificity domains"/>
    <property type="match status" value="2"/>
</dbReference>
<dbReference type="Pfam" id="PF01420">
    <property type="entry name" value="Methylase_S"/>
    <property type="match status" value="2"/>
</dbReference>
<keyword evidence="5" id="KW-0378">Hydrolase</keyword>
<name>A0ABW3KIM1_9GAMM</name>
<dbReference type="PANTHER" id="PTHR30408:SF12">
    <property type="entry name" value="TYPE I RESTRICTION ENZYME MJAVIII SPECIFICITY SUBUNIT"/>
    <property type="match status" value="1"/>
</dbReference>
<dbReference type="EC" id="3.1.21.-" evidence="5"/>
<keyword evidence="5" id="KW-0255">Endonuclease</keyword>
<organism evidence="5 6">
    <name type="scientific">Oceanisphaera ostreae</name>
    <dbReference type="NCBI Taxonomy" id="914151"/>
    <lineage>
        <taxon>Bacteria</taxon>
        <taxon>Pseudomonadati</taxon>
        <taxon>Pseudomonadota</taxon>
        <taxon>Gammaproteobacteria</taxon>
        <taxon>Aeromonadales</taxon>
        <taxon>Aeromonadaceae</taxon>
        <taxon>Oceanisphaera</taxon>
    </lineage>
</organism>
<keyword evidence="3" id="KW-0238">DNA-binding</keyword>
<dbReference type="InterPro" id="IPR052021">
    <property type="entry name" value="Type-I_RS_S_subunit"/>
</dbReference>
<reference evidence="6" key="1">
    <citation type="journal article" date="2019" name="Int. J. Syst. Evol. Microbiol.">
        <title>The Global Catalogue of Microorganisms (GCM) 10K type strain sequencing project: providing services to taxonomists for standard genome sequencing and annotation.</title>
        <authorList>
            <consortium name="The Broad Institute Genomics Platform"/>
            <consortium name="The Broad Institute Genome Sequencing Center for Infectious Disease"/>
            <person name="Wu L."/>
            <person name="Ma J."/>
        </authorList>
    </citation>
    <scope>NUCLEOTIDE SEQUENCE [LARGE SCALE GENOMIC DNA]</scope>
    <source>
        <strain evidence="6">CCUG 60525</strain>
    </source>
</reference>
<evidence type="ECO:0000259" key="4">
    <source>
        <dbReference type="Pfam" id="PF01420"/>
    </source>
</evidence>
<dbReference type="Gene3D" id="1.10.287.1120">
    <property type="entry name" value="Bipartite methylase S protein"/>
    <property type="match status" value="1"/>
</dbReference>
<dbReference type="Proteomes" id="UP001597048">
    <property type="component" value="Unassembled WGS sequence"/>
</dbReference>
<dbReference type="InterPro" id="IPR044946">
    <property type="entry name" value="Restrct_endonuc_typeI_TRD_sf"/>
</dbReference>
<sequence length="431" mass="47357">MSDFVPEGWKIKTISEVCDIAIGGTPSRSVPEYWDSTKTSDNPWVSIRDLSQPLIFDTSEYITDAGVKRSNVKLVKKGTVLMSFKLSVGRVAFAGRDLYTNEAICAFLPKTDDALLNQYLYQGLQQWNLLENIDQAVKGVTLNKEKINKIEALLPPLPEQQKIASILSSVDEVIEKTCAQINKLKDLKTGMMQELLTKGIGSGGVPHTEFKDSPVGRIPAEWETVQFKDVFSDYKYGPRFSSNDYSQSGNVKTIRGTDLSSDGEVSYSQVPTASIDPKVVENHRLKDGDLIMITTAECGSSAVFREQQIPYIASAYAIKLSPTNKVSPEFIKYFMQTSIAISQIESFIRKGTVANLPGSDVMNIVLALPTLAEQNKIASILLALDARVSNVSHKVSYLTSLKKALMQDLLTGKVRVNVANVSAEQQEAVAG</sequence>
<evidence type="ECO:0000313" key="6">
    <source>
        <dbReference type="Proteomes" id="UP001597048"/>
    </source>
</evidence>
<evidence type="ECO:0000256" key="3">
    <source>
        <dbReference type="ARBA" id="ARBA00023125"/>
    </source>
</evidence>
<gene>
    <name evidence="5" type="ORF">ACFQ1C_12970</name>
</gene>
<evidence type="ECO:0000313" key="5">
    <source>
        <dbReference type="EMBL" id="MFD1009059.1"/>
    </source>
</evidence>
<keyword evidence="2" id="KW-0680">Restriction system</keyword>
<dbReference type="RefSeq" id="WP_379559042.1">
    <property type="nucleotide sequence ID" value="NZ_JBHTJS010000049.1"/>
</dbReference>
<dbReference type="SUPFAM" id="SSF116734">
    <property type="entry name" value="DNA methylase specificity domain"/>
    <property type="match status" value="2"/>
</dbReference>
<dbReference type="CDD" id="cd17244">
    <property type="entry name" value="RMtype1_S_Apa101655I-TRD2-CR2_like"/>
    <property type="match status" value="1"/>
</dbReference>
<keyword evidence="6" id="KW-1185">Reference proteome</keyword>
<dbReference type="InterPro" id="IPR000055">
    <property type="entry name" value="Restrct_endonuc_typeI_TRD"/>
</dbReference>
<dbReference type="GO" id="GO:0004519">
    <property type="term" value="F:endonuclease activity"/>
    <property type="evidence" value="ECO:0007669"/>
    <property type="project" value="UniProtKB-KW"/>
</dbReference>
<dbReference type="GO" id="GO:0016787">
    <property type="term" value="F:hydrolase activity"/>
    <property type="evidence" value="ECO:0007669"/>
    <property type="project" value="UniProtKB-KW"/>
</dbReference>
<evidence type="ECO:0000256" key="2">
    <source>
        <dbReference type="ARBA" id="ARBA00022747"/>
    </source>
</evidence>
<feature type="domain" description="Type I restriction modification DNA specificity" evidence="4">
    <location>
        <begin position="6"/>
        <end position="184"/>
    </location>
</feature>
<keyword evidence="5" id="KW-0540">Nuclease</keyword>
<dbReference type="PANTHER" id="PTHR30408">
    <property type="entry name" value="TYPE-1 RESTRICTION ENZYME ECOKI SPECIFICITY PROTEIN"/>
    <property type="match status" value="1"/>
</dbReference>
<feature type="domain" description="Type I restriction modification DNA specificity" evidence="4">
    <location>
        <begin position="219"/>
        <end position="386"/>
    </location>
</feature>
<comment type="similarity">
    <text evidence="1">Belongs to the type-I restriction system S methylase family.</text>
</comment>
<protein>
    <submittedName>
        <fullName evidence="5">Restriction endonuclease subunit S</fullName>
        <ecNumber evidence="5">3.1.21.-</ecNumber>
    </submittedName>
</protein>
<accession>A0ABW3KIM1</accession>
<proteinExistence type="inferred from homology"/>